<dbReference type="AlphaFoldDB" id="A0A8H7CP79"/>
<dbReference type="EMBL" id="JACAZI010000017">
    <property type="protein sequence ID" value="KAF7342478.1"/>
    <property type="molecule type" value="Genomic_DNA"/>
</dbReference>
<keyword evidence="1" id="KW-0732">Signal</keyword>
<protein>
    <submittedName>
        <fullName evidence="2">Uncharacterized protein</fullName>
    </submittedName>
</protein>
<evidence type="ECO:0000256" key="1">
    <source>
        <dbReference type="SAM" id="SignalP"/>
    </source>
</evidence>
<gene>
    <name evidence="2" type="ORF">MVEN_01837300</name>
</gene>
<feature type="chain" id="PRO_5034921716" evidence="1">
    <location>
        <begin position="21"/>
        <end position="122"/>
    </location>
</feature>
<keyword evidence="3" id="KW-1185">Reference proteome</keyword>
<reference evidence="2" key="1">
    <citation type="submission" date="2020-05" db="EMBL/GenBank/DDBJ databases">
        <title>Mycena genomes resolve the evolution of fungal bioluminescence.</title>
        <authorList>
            <person name="Tsai I.J."/>
        </authorList>
    </citation>
    <scope>NUCLEOTIDE SEQUENCE</scope>
    <source>
        <strain evidence="2">CCC161011</strain>
    </source>
</reference>
<comment type="caution">
    <text evidence="2">The sequence shown here is derived from an EMBL/GenBank/DDBJ whole genome shotgun (WGS) entry which is preliminary data.</text>
</comment>
<evidence type="ECO:0000313" key="3">
    <source>
        <dbReference type="Proteomes" id="UP000620124"/>
    </source>
</evidence>
<evidence type="ECO:0000313" key="2">
    <source>
        <dbReference type="EMBL" id="KAF7342478.1"/>
    </source>
</evidence>
<dbReference type="Proteomes" id="UP000620124">
    <property type="component" value="Unassembled WGS sequence"/>
</dbReference>
<proteinExistence type="predicted"/>
<sequence length="122" mass="13202">MKFFCTALLSVILSMPVAQGKPCSEGGGECVSYFHGSDCDGANLISDYVPTCAGNCFQYNSFDSLSVQGGFLFGTDCHIYSDINCQNQIKDTGNVIDDISCVNVQGGPEHEMLLQLLRVRTE</sequence>
<accession>A0A8H7CP79</accession>
<feature type="signal peptide" evidence="1">
    <location>
        <begin position="1"/>
        <end position="20"/>
    </location>
</feature>
<organism evidence="2 3">
    <name type="scientific">Mycena venus</name>
    <dbReference type="NCBI Taxonomy" id="2733690"/>
    <lineage>
        <taxon>Eukaryota</taxon>
        <taxon>Fungi</taxon>
        <taxon>Dikarya</taxon>
        <taxon>Basidiomycota</taxon>
        <taxon>Agaricomycotina</taxon>
        <taxon>Agaricomycetes</taxon>
        <taxon>Agaricomycetidae</taxon>
        <taxon>Agaricales</taxon>
        <taxon>Marasmiineae</taxon>
        <taxon>Mycenaceae</taxon>
        <taxon>Mycena</taxon>
    </lineage>
</organism>
<name>A0A8H7CP79_9AGAR</name>
<dbReference type="OrthoDB" id="3229660at2759"/>